<dbReference type="Proteomes" id="UP000038045">
    <property type="component" value="Unplaced"/>
</dbReference>
<evidence type="ECO:0000313" key="2">
    <source>
        <dbReference type="Proteomes" id="UP000038045"/>
    </source>
</evidence>
<accession>A0A0N4ZIN1</accession>
<keyword evidence="1" id="KW-0472">Membrane</keyword>
<organism evidence="2 3">
    <name type="scientific">Parastrongyloides trichosuri</name>
    <name type="common">Possum-specific nematode worm</name>
    <dbReference type="NCBI Taxonomy" id="131310"/>
    <lineage>
        <taxon>Eukaryota</taxon>
        <taxon>Metazoa</taxon>
        <taxon>Ecdysozoa</taxon>
        <taxon>Nematoda</taxon>
        <taxon>Chromadorea</taxon>
        <taxon>Rhabditida</taxon>
        <taxon>Tylenchina</taxon>
        <taxon>Panagrolaimomorpha</taxon>
        <taxon>Strongyloidoidea</taxon>
        <taxon>Strongyloididae</taxon>
        <taxon>Parastrongyloides</taxon>
    </lineage>
</organism>
<keyword evidence="1" id="KW-1133">Transmembrane helix</keyword>
<protein>
    <submittedName>
        <fullName evidence="3">GOLD domain-containing protein</fullName>
    </submittedName>
</protein>
<evidence type="ECO:0000256" key="1">
    <source>
        <dbReference type="SAM" id="Phobius"/>
    </source>
</evidence>
<sequence>MFHYKDKLRLFIYNVKRNFTFITIADEDHVSYNLHIYITTSFSEENNDVIINVDDGKYEVDLYPHIDIKCIQRFSSGKNKKFGFQYDIYPRNDSLPDEQNAIIGFSLLHYIIMHKIVYGEYKCLYGKDQHIKIELVSTNGYINQFNKPTRTIVELYEPPEVSLILFITVLALSGAMIIFSRNIFLDRTKYRIT</sequence>
<keyword evidence="2" id="KW-1185">Reference proteome</keyword>
<name>A0A0N4ZIN1_PARTI</name>
<feature type="transmembrane region" description="Helical" evidence="1">
    <location>
        <begin position="163"/>
        <end position="184"/>
    </location>
</feature>
<proteinExistence type="predicted"/>
<dbReference type="AlphaFoldDB" id="A0A0N4ZIN1"/>
<dbReference type="WBParaSite" id="PTRK_0000779100.1">
    <property type="protein sequence ID" value="PTRK_0000779100.1"/>
    <property type="gene ID" value="PTRK_0000779100"/>
</dbReference>
<reference evidence="3" key="1">
    <citation type="submission" date="2017-02" db="UniProtKB">
        <authorList>
            <consortium name="WormBaseParasite"/>
        </authorList>
    </citation>
    <scope>IDENTIFICATION</scope>
</reference>
<keyword evidence="1" id="KW-0812">Transmembrane</keyword>
<evidence type="ECO:0000313" key="3">
    <source>
        <dbReference type="WBParaSite" id="PTRK_0000779100.1"/>
    </source>
</evidence>